<comment type="pathway">
    <text evidence="3 14">Purine metabolism; IMP biosynthesis via de novo pathway; N(1)-(5-phospho-D-ribosyl)glycinamide from 5-phospho-alpha-D-ribose 1-diphosphate: step 2/2.</text>
</comment>
<dbReference type="SMART" id="SM01209">
    <property type="entry name" value="GARS_A"/>
    <property type="match status" value="1"/>
</dbReference>
<keyword evidence="8 14" id="KW-0658">Purine biosynthesis</keyword>
<evidence type="ECO:0000256" key="5">
    <source>
        <dbReference type="ARBA" id="ARBA00022598"/>
    </source>
</evidence>
<comment type="catalytic activity">
    <reaction evidence="14">
        <text>5-phospho-beta-D-ribosylamine + glycine + ATP = N(1)-(5-phospho-beta-D-ribosyl)glycinamide + ADP + phosphate + H(+)</text>
        <dbReference type="Rhea" id="RHEA:17453"/>
        <dbReference type="ChEBI" id="CHEBI:15378"/>
        <dbReference type="ChEBI" id="CHEBI:30616"/>
        <dbReference type="ChEBI" id="CHEBI:43474"/>
        <dbReference type="ChEBI" id="CHEBI:57305"/>
        <dbReference type="ChEBI" id="CHEBI:58681"/>
        <dbReference type="ChEBI" id="CHEBI:143788"/>
        <dbReference type="ChEBI" id="CHEBI:456216"/>
        <dbReference type="EC" id="6.3.4.13"/>
    </reaction>
</comment>
<dbReference type="SUPFAM" id="SSF52440">
    <property type="entry name" value="PreATP-grasp domain"/>
    <property type="match status" value="1"/>
</dbReference>
<keyword evidence="7 15" id="KW-0547">Nucleotide-binding</keyword>
<dbReference type="Gene3D" id="3.30.1490.20">
    <property type="entry name" value="ATP-grasp fold, A domain"/>
    <property type="match status" value="1"/>
</dbReference>
<dbReference type="SMART" id="SM01210">
    <property type="entry name" value="GARS_C"/>
    <property type="match status" value="1"/>
</dbReference>
<evidence type="ECO:0000256" key="15">
    <source>
        <dbReference type="PROSITE-ProRule" id="PRU00409"/>
    </source>
</evidence>
<dbReference type="InterPro" id="IPR020562">
    <property type="entry name" value="PRibGlycinamide_synth_N"/>
</dbReference>
<evidence type="ECO:0000259" key="16">
    <source>
        <dbReference type="PROSITE" id="PS50975"/>
    </source>
</evidence>
<dbReference type="UniPathway" id="UPA00074">
    <property type="reaction ID" value="UER00125"/>
</dbReference>
<evidence type="ECO:0000256" key="6">
    <source>
        <dbReference type="ARBA" id="ARBA00022723"/>
    </source>
</evidence>
<gene>
    <name evidence="14" type="primary">purD</name>
    <name evidence="17" type="ORF">EV03_0829</name>
</gene>
<comment type="similarity">
    <text evidence="11 14">Belongs to the GARS family.</text>
</comment>
<dbReference type="GO" id="GO:0046872">
    <property type="term" value="F:metal ion binding"/>
    <property type="evidence" value="ECO:0007669"/>
    <property type="project" value="UniProtKB-KW"/>
</dbReference>
<dbReference type="InterPro" id="IPR011761">
    <property type="entry name" value="ATP-grasp"/>
</dbReference>
<dbReference type="RefSeq" id="WP_036905402.1">
    <property type="nucleotide sequence ID" value="NZ_CP138967.1"/>
</dbReference>
<dbReference type="InterPro" id="IPR013815">
    <property type="entry name" value="ATP_grasp_subdomain_1"/>
</dbReference>
<dbReference type="SUPFAM" id="SSF51246">
    <property type="entry name" value="Rudiment single hybrid motif"/>
    <property type="match status" value="1"/>
</dbReference>
<evidence type="ECO:0000256" key="7">
    <source>
        <dbReference type="ARBA" id="ARBA00022741"/>
    </source>
</evidence>
<feature type="domain" description="ATP-grasp" evidence="16">
    <location>
        <begin position="119"/>
        <end position="324"/>
    </location>
</feature>
<evidence type="ECO:0000256" key="4">
    <source>
        <dbReference type="ARBA" id="ARBA00013255"/>
    </source>
</evidence>
<dbReference type="PANTHER" id="PTHR43472:SF1">
    <property type="entry name" value="PHOSPHORIBOSYLAMINE--GLYCINE LIGASE, CHLOROPLASTIC"/>
    <property type="match status" value="1"/>
</dbReference>
<dbReference type="PROSITE" id="PS00184">
    <property type="entry name" value="GARS"/>
    <property type="match status" value="1"/>
</dbReference>
<organism evidence="17 18">
    <name type="scientific">Prochlorococcus marinus str. PAC1</name>
    <dbReference type="NCBI Taxonomy" id="59924"/>
    <lineage>
        <taxon>Bacteria</taxon>
        <taxon>Bacillati</taxon>
        <taxon>Cyanobacteriota</taxon>
        <taxon>Cyanophyceae</taxon>
        <taxon>Synechococcales</taxon>
        <taxon>Prochlorococcaceae</taxon>
        <taxon>Prochlorococcus</taxon>
    </lineage>
</organism>
<evidence type="ECO:0000256" key="10">
    <source>
        <dbReference type="ARBA" id="ARBA00023211"/>
    </source>
</evidence>
<dbReference type="GO" id="GO:0009113">
    <property type="term" value="P:purine nucleobase biosynthetic process"/>
    <property type="evidence" value="ECO:0007669"/>
    <property type="project" value="InterPro"/>
</dbReference>
<evidence type="ECO:0000256" key="8">
    <source>
        <dbReference type="ARBA" id="ARBA00022755"/>
    </source>
</evidence>
<dbReference type="Pfam" id="PF02844">
    <property type="entry name" value="GARS_N"/>
    <property type="match status" value="1"/>
</dbReference>
<dbReference type="Pfam" id="PF01071">
    <property type="entry name" value="GARS_A"/>
    <property type="match status" value="1"/>
</dbReference>
<dbReference type="Gene3D" id="3.40.50.20">
    <property type="match status" value="1"/>
</dbReference>
<dbReference type="InterPro" id="IPR037123">
    <property type="entry name" value="PRibGlycinamide_synth_C_sf"/>
</dbReference>
<dbReference type="GO" id="GO:0004637">
    <property type="term" value="F:phosphoribosylamine-glycine ligase activity"/>
    <property type="evidence" value="ECO:0007669"/>
    <property type="project" value="UniProtKB-UniRule"/>
</dbReference>
<dbReference type="PROSITE" id="PS50975">
    <property type="entry name" value="ATP_GRASP"/>
    <property type="match status" value="1"/>
</dbReference>
<dbReference type="AlphaFoldDB" id="A0A0A2C5T1"/>
<dbReference type="NCBIfam" id="TIGR00877">
    <property type="entry name" value="purD"/>
    <property type="match status" value="1"/>
</dbReference>
<keyword evidence="6" id="KW-0479">Metal-binding</keyword>
<evidence type="ECO:0000313" key="18">
    <source>
        <dbReference type="Proteomes" id="UP000030392"/>
    </source>
</evidence>
<dbReference type="InterPro" id="IPR000115">
    <property type="entry name" value="PRibGlycinamide_synth"/>
</dbReference>
<keyword evidence="5 14" id="KW-0436">Ligase</keyword>
<dbReference type="EC" id="6.3.4.13" evidence="4 14"/>
<sequence length="434" mass="47319">MKKNQKAEELKRILIVGSGGRENSIAWALSKNQSIEQIYVCPGNGGTAKFEKCMCLKPNSEDEKIIINECQRLAIDLVIIGPEEPLAEGLANKMREEGLTVFGPGKDGAQLEASKDWSKALMIENNIPTAKYWSARSKEEALEILRRFNQPLVIKADGLAAGKGVTVCETIEQSKEAIKDIFSGKFGSAGNKVILEEKIEGPEVSIFALCDGEKLIVLPPAQDHKRLLDGDNGPNTGGMGAYAPALLINEQDLKDLTELVLIPTLKGLRKKNINYIGVIYAGLMLTSSGPKVIEFNCRFGDPECQALMPLMGEEFASVLFACARGEIENAPKLTFNSECSACIVAASKGYPESPHKGEKIVINVESNSSLQIFHAGTTIDKFDNIITSGGRVLSVVAQGESFDKAFDLAYSNLKKINFNGMHFREDIGYQVRKI</sequence>
<keyword evidence="10" id="KW-0464">Manganese</keyword>
<evidence type="ECO:0000256" key="2">
    <source>
        <dbReference type="ARBA" id="ARBA00001946"/>
    </source>
</evidence>
<dbReference type="InterPro" id="IPR020559">
    <property type="entry name" value="PRibGlycinamide_synth_CS"/>
</dbReference>
<dbReference type="GO" id="GO:0005524">
    <property type="term" value="F:ATP binding"/>
    <property type="evidence" value="ECO:0007669"/>
    <property type="project" value="UniProtKB-UniRule"/>
</dbReference>
<evidence type="ECO:0000256" key="12">
    <source>
        <dbReference type="ARBA" id="ARBA00042242"/>
    </source>
</evidence>
<evidence type="ECO:0000256" key="14">
    <source>
        <dbReference type="HAMAP-Rule" id="MF_00138"/>
    </source>
</evidence>
<dbReference type="InterPro" id="IPR016185">
    <property type="entry name" value="PreATP-grasp_dom_sf"/>
</dbReference>
<comment type="caution">
    <text evidence="17">The sequence shown here is derived from an EMBL/GenBank/DDBJ whole genome shotgun (WGS) entry which is preliminary data.</text>
</comment>
<comment type="cofactor">
    <cofactor evidence="2">
        <name>Mg(2+)</name>
        <dbReference type="ChEBI" id="CHEBI:18420"/>
    </cofactor>
</comment>
<proteinExistence type="inferred from homology"/>
<evidence type="ECO:0000313" key="17">
    <source>
        <dbReference type="EMBL" id="KGG20892.1"/>
    </source>
</evidence>
<evidence type="ECO:0000256" key="11">
    <source>
        <dbReference type="ARBA" id="ARBA00038345"/>
    </source>
</evidence>
<dbReference type="Pfam" id="PF02843">
    <property type="entry name" value="GARS_C"/>
    <property type="match status" value="1"/>
</dbReference>
<comment type="cofactor">
    <cofactor evidence="1">
        <name>Mn(2+)</name>
        <dbReference type="ChEBI" id="CHEBI:29035"/>
    </cofactor>
</comment>
<dbReference type="GO" id="GO:0006189">
    <property type="term" value="P:'de novo' IMP biosynthetic process"/>
    <property type="evidence" value="ECO:0007669"/>
    <property type="project" value="UniProtKB-UniRule"/>
</dbReference>
<dbReference type="EMBL" id="JNAX01000010">
    <property type="protein sequence ID" value="KGG20892.1"/>
    <property type="molecule type" value="Genomic_DNA"/>
</dbReference>
<evidence type="ECO:0000256" key="13">
    <source>
        <dbReference type="ARBA" id="ARBA00042864"/>
    </source>
</evidence>
<dbReference type="Proteomes" id="UP000030392">
    <property type="component" value="Unassembled WGS sequence"/>
</dbReference>
<reference evidence="18" key="1">
    <citation type="journal article" date="2014" name="Sci. Data">
        <title>Genomes of diverse isolates of the marine cyanobacterium Prochlorococcus.</title>
        <authorList>
            <person name="Biller S."/>
            <person name="Berube P."/>
            <person name="Thompson J."/>
            <person name="Kelly L."/>
            <person name="Roggensack S."/>
            <person name="Awad L."/>
            <person name="Roache-Johnson K."/>
            <person name="Ding H."/>
            <person name="Giovannoni S.J."/>
            <person name="Moore L.R."/>
            <person name="Chisholm S.W."/>
        </authorList>
    </citation>
    <scope>NUCLEOTIDE SEQUENCE [LARGE SCALE GENOMIC DNA]</scope>
    <source>
        <strain evidence="18">PAC1</strain>
    </source>
</reference>
<dbReference type="InterPro" id="IPR020560">
    <property type="entry name" value="PRibGlycinamide_synth_C-dom"/>
</dbReference>
<dbReference type="PANTHER" id="PTHR43472">
    <property type="entry name" value="PHOSPHORIBOSYLAMINE--GLYCINE LIGASE"/>
    <property type="match status" value="1"/>
</dbReference>
<dbReference type="Gene3D" id="3.90.600.10">
    <property type="entry name" value="Phosphoribosylglycinamide synthetase, C-terminal domain"/>
    <property type="match status" value="1"/>
</dbReference>
<dbReference type="InterPro" id="IPR020561">
    <property type="entry name" value="PRibGlycinamid_synth_ATP-grasp"/>
</dbReference>
<dbReference type="SUPFAM" id="SSF56059">
    <property type="entry name" value="Glutathione synthetase ATP-binding domain-like"/>
    <property type="match status" value="1"/>
</dbReference>
<keyword evidence="9 15" id="KW-0067">ATP-binding</keyword>
<evidence type="ECO:0000256" key="9">
    <source>
        <dbReference type="ARBA" id="ARBA00022840"/>
    </source>
</evidence>
<dbReference type="FunFam" id="3.30.470.20:FF:000018">
    <property type="entry name" value="Trifunctional purine biosynthetic protein adenosine-3"/>
    <property type="match status" value="1"/>
</dbReference>
<protein>
    <recommendedName>
        <fullName evidence="4 14">Phosphoribosylamine--glycine ligase</fullName>
        <ecNumber evidence="4 14">6.3.4.13</ecNumber>
    </recommendedName>
    <alternativeName>
        <fullName evidence="14">GARS</fullName>
    </alternativeName>
    <alternativeName>
        <fullName evidence="12 14">Glycinamide ribonucleotide synthetase</fullName>
    </alternativeName>
    <alternativeName>
        <fullName evidence="13 14">Phosphoribosylglycinamide synthetase</fullName>
    </alternativeName>
</protein>
<evidence type="ECO:0000256" key="3">
    <source>
        <dbReference type="ARBA" id="ARBA00005174"/>
    </source>
</evidence>
<dbReference type="InterPro" id="IPR011054">
    <property type="entry name" value="Rudment_hybrid_motif"/>
</dbReference>
<evidence type="ECO:0000256" key="1">
    <source>
        <dbReference type="ARBA" id="ARBA00001936"/>
    </source>
</evidence>
<name>A0A0A2C5T1_PROMR</name>
<accession>A0A0A2C5T1</accession>
<dbReference type="Gene3D" id="3.30.470.20">
    <property type="entry name" value="ATP-grasp fold, B domain"/>
    <property type="match status" value="1"/>
</dbReference>
<dbReference type="HAMAP" id="MF_00138">
    <property type="entry name" value="GARS"/>
    <property type="match status" value="1"/>
</dbReference>